<dbReference type="OrthoDB" id="272624at2759"/>
<dbReference type="GO" id="GO:0070898">
    <property type="term" value="P:RNA polymerase III preinitiation complex assembly"/>
    <property type="evidence" value="ECO:0007669"/>
    <property type="project" value="TreeGrafter"/>
</dbReference>
<evidence type="ECO:0000313" key="4">
    <source>
        <dbReference type="Proteomes" id="UP001140217"/>
    </source>
</evidence>
<dbReference type="PROSITE" id="PS51293">
    <property type="entry name" value="SANT"/>
    <property type="match status" value="1"/>
</dbReference>
<dbReference type="GO" id="GO:0001156">
    <property type="term" value="F:TFIIIC-class transcription factor complex binding"/>
    <property type="evidence" value="ECO:0007669"/>
    <property type="project" value="TreeGrafter"/>
</dbReference>
<feature type="compositionally biased region" description="Low complexity" evidence="1">
    <location>
        <begin position="265"/>
        <end position="278"/>
    </location>
</feature>
<feature type="region of interest" description="Disordered" evidence="1">
    <location>
        <begin position="1"/>
        <end position="158"/>
    </location>
</feature>
<feature type="compositionally biased region" description="Polar residues" evidence="1">
    <location>
        <begin position="222"/>
        <end position="238"/>
    </location>
</feature>
<feature type="compositionally biased region" description="Polar residues" evidence="1">
    <location>
        <begin position="7"/>
        <end position="16"/>
    </location>
</feature>
<proteinExistence type="predicted"/>
<dbReference type="SUPFAM" id="SSF46689">
    <property type="entry name" value="Homeodomain-like"/>
    <property type="match status" value="1"/>
</dbReference>
<sequence>MPPLTSLRVSKGTSKFTPKAKPRAAGRERGPQRRGIGAPRPAPDEAGDVEPPVSAGGTAIGLPRGREEQSPPPPLLATRSAGTPIVVGAQRQATQPDIPPRLASLSSPVAMRSASVGPSVQRTRPPRPPRLASPPKRARTDRDAAQRATRPRLKTTDDYEVLSTDAISRMPIAYFCRDSQYGRPTQEFVDRENEALRKIHGSLEPEPEPEPESRSRGSSKPTTPATSRPTVTPRSAGSSKPPVTPRSALSHKTPTTPKSALSHKTPTTPLTAATDPPLSGRRMAAQVRVVNGEVVIDTDSLVISRSAMAEDTGEPLELVDESERPRFINSLTYVKKRGSRRRWGHEETELFYQQLRTFGSDFEMISSVMPNRSRYDIRNKFKLEERKNPQRITDTLLRRRPQEVGAPVPPAESALEGYTIADDSRPKSHGAAKPQTGASEPEPPAGSERP</sequence>
<organism evidence="3 4">
    <name type="scientific">Coemansia javaensis</name>
    <dbReference type="NCBI Taxonomy" id="2761396"/>
    <lineage>
        <taxon>Eukaryota</taxon>
        <taxon>Fungi</taxon>
        <taxon>Fungi incertae sedis</taxon>
        <taxon>Zoopagomycota</taxon>
        <taxon>Kickxellomycotina</taxon>
        <taxon>Kickxellomycetes</taxon>
        <taxon>Kickxellales</taxon>
        <taxon>Kickxellaceae</taxon>
        <taxon>Coemansia</taxon>
    </lineage>
</organism>
<dbReference type="Gene3D" id="1.10.10.60">
    <property type="entry name" value="Homeodomain-like"/>
    <property type="match status" value="1"/>
</dbReference>
<dbReference type="PANTHER" id="PTHR22929">
    <property type="entry name" value="RNA POLYMERASE III TRANSCRIPTION INITIATION FACTOR B"/>
    <property type="match status" value="1"/>
</dbReference>
<dbReference type="AlphaFoldDB" id="A0A9W8LN63"/>
<gene>
    <name evidence="3" type="ORF">H4R18_000168</name>
</gene>
<dbReference type="CDD" id="cd00167">
    <property type="entry name" value="SANT"/>
    <property type="match status" value="1"/>
</dbReference>
<accession>A0A9W8LN63</accession>
<dbReference type="InterPro" id="IPR001005">
    <property type="entry name" value="SANT/Myb"/>
</dbReference>
<feature type="domain" description="SANT" evidence="2">
    <location>
        <begin position="338"/>
        <end position="389"/>
    </location>
</feature>
<dbReference type="SMART" id="SM00717">
    <property type="entry name" value="SANT"/>
    <property type="match status" value="1"/>
</dbReference>
<evidence type="ECO:0000313" key="3">
    <source>
        <dbReference type="EMBL" id="KAJ2785953.1"/>
    </source>
</evidence>
<feature type="region of interest" description="Disordered" evidence="1">
    <location>
        <begin position="198"/>
        <end position="279"/>
    </location>
</feature>
<feature type="compositionally biased region" description="Polar residues" evidence="1">
    <location>
        <begin position="250"/>
        <end position="264"/>
    </location>
</feature>
<dbReference type="Proteomes" id="UP001140217">
    <property type="component" value="Unassembled WGS sequence"/>
</dbReference>
<dbReference type="PANTHER" id="PTHR22929:SF0">
    <property type="entry name" value="TRANSCRIPTION FACTOR TFIIIB COMPONENT B'' HOMOLOG"/>
    <property type="match status" value="1"/>
</dbReference>
<name>A0A9W8LN63_9FUNG</name>
<protein>
    <recommendedName>
        <fullName evidence="2">SANT domain-containing protein</fullName>
    </recommendedName>
</protein>
<dbReference type="Pfam" id="PF15963">
    <property type="entry name" value="Myb_DNA-bind_7"/>
    <property type="match status" value="1"/>
</dbReference>
<feature type="region of interest" description="Disordered" evidence="1">
    <location>
        <begin position="400"/>
        <end position="450"/>
    </location>
</feature>
<keyword evidence="4" id="KW-1185">Reference proteome</keyword>
<dbReference type="EMBL" id="JANBUL010000005">
    <property type="protein sequence ID" value="KAJ2785953.1"/>
    <property type="molecule type" value="Genomic_DNA"/>
</dbReference>
<dbReference type="GO" id="GO:0000126">
    <property type="term" value="C:transcription factor TFIIIB complex"/>
    <property type="evidence" value="ECO:0007669"/>
    <property type="project" value="TreeGrafter"/>
</dbReference>
<dbReference type="InterPro" id="IPR039467">
    <property type="entry name" value="TFIIIB_B''_Myb"/>
</dbReference>
<dbReference type="InterPro" id="IPR017884">
    <property type="entry name" value="SANT_dom"/>
</dbReference>
<evidence type="ECO:0000259" key="2">
    <source>
        <dbReference type="PROSITE" id="PS51293"/>
    </source>
</evidence>
<reference evidence="3" key="1">
    <citation type="submission" date="2022-07" db="EMBL/GenBank/DDBJ databases">
        <title>Phylogenomic reconstructions and comparative analyses of Kickxellomycotina fungi.</title>
        <authorList>
            <person name="Reynolds N.K."/>
            <person name="Stajich J.E."/>
            <person name="Barry K."/>
            <person name="Grigoriev I.V."/>
            <person name="Crous P."/>
            <person name="Smith M.E."/>
        </authorList>
    </citation>
    <scope>NUCLEOTIDE SEQUENCE</scope>
    <source>
        <strain evidence="3">NBRC 105414</strain>
    </source>
</reference>
<evidence type="ECO:0000256" key="1">
    <source>
        <dbReference type="SAM" id="MobiDB-lite"/>
    </source>
</evidence>
<comment type="caution">
    <text evidence="3">The sequence shown here is derived from an EMBL/GenBank/DDBJ whole genome shotgun (WGS) entry which is preliminary data.</text>
</comment>
<dbReference type="InterPro" id="IPR009057">
    <property type="entry name" value="Homeodomain-like_sf"/>
</dbReference>